<dbReference type="RefSeq" id="WP_314510608.1">
    <property type="nucleotide sequence ID" value="NZ_JASJOU010000003.1"/>
</dbReference>
<proteinExistence type="predicted"/>
<feature type="domain" description="DUF4139" evidence="3">
    <location>
        <begin position="218"/>
        <end position="517"/>
    </location>
</feature>
<evidence type="ECO:0000259" key="3">
    <source>
        <dbReference type="Pfam" id="PF13598"/>
    </source>
</evidence>
<dbReference type="EMBL" id="JASJOU010000003">
    <property type="protein sequence ID" value="MDJ1501105.1"/>
    <property type="molecule type" value="Genomic_DNA"/>
</dbReference>
<feature type="signal peptide" evidence="2">
    <location>
        <begin position="1"/>
        <end position="19"/>
    </location>
</feature>
<dbReference type="AlphaFoldDB" id="A0AAE3UDD1"/>
<comment type="caution">
    <text evidence="5">The sequence shown here is derived from an EMBL/GenBank/DDBJ whole genome shotgun (WGS) entry which is preliminary data.</text>
</comment>
<evidence type="ECO:0000256" key="1">
    <source>
        <dbReference type="SAM" id="Coils"/>
    </source>
</evidence>
<name>A0AAE3UDD1_9BACT</name>
<protein>
    <submittedName>
        <fullName evidence="5">DUF4139 domain-containing protein</fullName>
    </submittedName>
</protein>
<evidence type="ECO:0000256" key="2">
    <source>
        <dbReference type="SAM" id="SignalP"/>
    </source>
</evidence>
<dbReference type="InterPro" id="IPR011935">
    <property type="entry name" value="CHP02231"/>
</dbReference>
<dbReference type="InterPro" id="IPR025554">
    <property type="entry name" value="DUF4140"/>
</dbReference>
<feature type="coiled-coil region" evidence="1">
    <location>
        <begin position="101"/>
        <end position="135"/>
    </location>
</feature>
<dbReference type="Proteomes" id="UP001232063">
    <property type="component" value="Unassembled WGS sequence"/>
</dbReference>
<reference evidence="5" key="1">
    <citation type="submission" date="2023-05" db="EMBL/GenBank/DDBJ databases">
        <authorList>
            <person name="Zhang X."/>
        </authorList>
    </citation>
    <scope>NUCLEOTIDE SEQUENCE</scope>
    <source>
        <strain evidence="5">BD1B2-1</strain>
    </source>
</reference>
<feature type="chain" id="PRO_5042173940" evidence="2">
    <location>
        <begin position="20"/>
        <end position="535"/>
    </location>
</feature>
<dbReference type="Pfam" id="PF13600">
    <property type="entry name" value="DUF4140"/>
    <property type="match status" value="1"/>
</dbReference>
<feature type="domain" description="DUF4140" evidence="4">
    <location>
        <begin position="34"/>
        <end position="132"/>
    </location>
</feature>
<evidence type="ECO:0000259" key="4">
    <source>
        <dbReference type="Pfam" id="PF13600"/>
    </source>
</evidence>
<sequence>MKKIVFLLFLLSTYYLTQAQQPQSIQTESRIEEVTVYLDGAEIKNSQAIRLIKGKNTINFKGLSPFLEERSIQITPKGEVEILSISTGTRTITPEEVDLRIKRQTDSIKILQQQIELVTNQIDAYNTEKKLLSENQKLGGKESGTTITELMKAADFYRDRTLKINNSLTTLNIQLKSLSVSLDSVSKQSEHLKTQIDTRRKEINLVVSSATEQRVEFEIRYIVHNASWEATYDLIATDISKPVSLKYNARIYNGTGIDWKDVKLTLSTADPSLEASRPYLSTWILNYNSGANEGLVQNQLFNQQNWSAKEEGSSGDEGITVSELAATFKIDKIHTIPTNKDSYQIHISDHNLNALYEYLTIPKVDMSAFLLAKVTGWKQLNLIDGKANVYFGNTYIGESNINTQLLGDTLDLSLGRDNQVIVKRTKVEDFAANKSIGGKKSEALVYEISIRNNRPTPVQIKIQDQVPISQESDISVETDEISGAELDTPSGRLQWKRQISPGEIVKYKIAFTVKYPKNKTLSLRKSRVVRTPRFK</sequence>
<accession>A0AAE3UDD1</accession>
<keyword evidence="6" id="KW-1185">Reference proteome</keyword>
<dbReference type="PANTHER" id="PTHR31005">
    <property type="entry name" value="DUF4139 DOMAIN-CONTAINING PROTEIN"/>
    <property type="match status" value="1"/>
</dbReference>
<dbReference type="Pfam" id="PF13598">
    <property type="entry name" value="DUF4139"/>
    <property type="match status" value="1"/>
</dbReference>
<evidence type="ECO:0000313" key="6">
    <source>
        <dbReference type="Proteomes" id="UP001232063"/>
    </source>
</evidence>
<evidence type="ECO:0000313" key="5">
    <source>
        <dbReference type="EMBL" id="MDJ1501105.1"/>
    </source>
</evidence>
<dbReference type="PANTHER" id="PTHR31005:SF8">
    <property type="entry name" value="DUF4139 DOMAIN-CONTAINING PROTEIN"/>
    <property type="match status" value="1"/>
</dbReference>
<dbReference type="NCBIfam" id="TIGR02231">
    <property type="entry name" value="mucoidy inhibitor MuiA family protein"/>
    <property type="match status" value="1"/>
</dbReference>
<dbReference type="InterPro" id="IPR037291">
    <property type="entry name" value="DUF4139"/>
</dbReference>
<keyword evidence="1" id="KW-0175">Coiled coil</keyword>
<organism evidence="5 6">
    <name type="scientific">Xanthocytophaga agilis</name>
    <dbReference type="NCBI Taxonomy" id="3048010"/>
    <lineage>
        <taxon>Bacteria</taxon>
        <taxon>Pseudomonadati</taxon>
        <taxon>Bacteroidota</taxon>
        <taxon>Cytophagia</taxon>
        <taxon>Cytophagales</taxon>
        <taxon>Rhodocytophagaceae</taxon>
        <taxon>Xanthocytophaga</taxon>
    </lineage>
</organism>
<keyword evidence="2" id="KW-0732">Signal</keyword>
<gene>
    <name evidence="5" type="ORF">QNI22_10625</name>
</gene>